<gene>
    <name evidence="3" type="ORF">SNEC2469_LOCUS27193</name>
</gene>
<protein>
    <submittedName>
        <fullName evidence="3">Uncharacterized protein</fullName>
    </submittedName>
</protein>
<organism evidence="3 4">
    <name type="scientific">Symbiodinium necroappetens</name>
    <dbReference type="NCBI Taxonomy" id="1628268"/>
    <lineage>
        <taxon>Eukaryota</taxon>
        <taxon>Sar</taxon>
        <taxon>Alveolata</taxon>
        <taxon>Dinophyceae</taxon>
        <taxon>Suessiales</taxon>
        <taxon>Symbiodiniaceae</taxon>
        <taxon>Symbiodinium</taxon>
    </lineage>
</organism>
<accession>A0A813A9M4</accession>
<dbReference type="AlphaFoldDB" id="A0A813A9M4"/>
<feature type="coiled-coil region" evidence="1">
    <location>
        <begin position="722"/>
        <end position="756"/>
    </location>
</feature>
<dbReference type="Proteomes" id="UP000601435">
    <property type="component" value="Unassembled WGS sequence"/>
</dbReference>
<name>A0A813A9M4_9DINO</name>
<reference evidence="3" key="1">
    <citation type="submission" date="2021-02" db="EMBL/GenBank/DDBJ databases">
        <authorList>
            <person name="Dougan E. K."/>
            <person name="Rhodes N."/>
            <person name="Thang M."/>
            <person name="Chan C."/>
        </authorList>
    </citation>
    <scope>NUCLEOTIDE SEQUENCE</scope>
</reference>
<proteinExistence type="predicted"/>
<feature type="non-terminal residue" evidence="3">
    <location>
        <position position="765"/>
    </location>
</feature>
<evidence type="ECO:0000313" key="4">
    <source>
        <dbReference type="Proteomes" id="UP000601435"/>
    </source>
</evidence>
<feature type="compositionally biased region" description="Low complexity" evidence="2">
    <location>
        <begin position="547"/>
        <end position="562"/>
    </location>
</feature>
<sequence length="765" mass="82923">VLSAVGVDKSRSRIQALLEKSAETGELEAALKRTMDTKDVADLDKLKGHLRDVLLDANESGQVLDILAQQSGRPEKAEATEASEIEKLKANLKSLLLDANESGRVLAVLQEMSAEKAEEAGAQKALEEVSEMEHLKQRMKAALFDADPSAVLQALEKTKRMGQPDAAGGPEAKTAAPALPRATHELVNAQAKMQEGLRNGLLQQGLEKVMQKGDVKEAKDRLRETMNESAEREGLVLKADSIALEELSAIKGRMKDVMMKAAETGTLAKELEKLLESVAAERPPGLPGQSDLEALGEKLRGVLEEASDTGKLEEALRLLREEQEETMKNAPKDDLEAVRSNLCTVVEDAVDSGKLAAALDALRSYGEPQPSSAAASDQIAVIKAKFRRLLKEALESGMLAAKVGILKHPGKVPAPPQGEPPHEMEIMKAHLREALQHAAECLGDKWYLYHAMAMAEGAREIRTAPPCVIKRSEGEQWRECCDRRCGQLAEALASARSLEGAEQRGADVEATAVKLRGVLAEAALCGRLEETLKALQKDDGSLAEPLPAEAAAGKAPEVAPEATATNEELSTDEVAEQPPGMEQAASELECLRGRLRNILEVALEKGNLEQAVQVAVERQSPAHARSEPAGGSEQAMAGLQVEVDEIRREGRELLLTVDRLFSEMQELQQANLRLAQRLDLAGSPHRRQAAAALQQQQPEMTEEQALAMLPREGDLPGLQAQVGRMREESQSLRSTVDRLTREMEELKRINDDLAAKVDDANMPDP</sequence>
<dbReference type="EMBL" id="CAJNJA010056796">
    <property type="protein sequence ID" value="CAE7859965.1"/>
    <property type="molecule type" value="Genomic_DNA"/>
</dbReference>
<evidence type="ECO:0000256" key="2">
    <source>
        <dbReference type="SAM" id="MobiDB-lite"/>
    </source>
</evidence>
<evidence type="ECO:0000313" key="3">
    <source>
        <dbReference type="EMBL" id="CAE7859965.1"/>
    </source>
</evidence>
<dbReference type="OrthoDB" id="439855at2759"/>
<keyword evidence="4" id="KW-1185">Reference proteome</keyword>
<comment type="caution">
    <text evidence="3">The sequence shown here is derived from an EMBL/GenBank/DDBJ whole genome shotgun (WGS) entry which is preliminary data.</text>
</comment>
<evidence type="ECO:0000256" key="1">
    <source>
        <dbReference type="SAM" id="Coils"/>
    </source>
</evidence>
<feature type="region of interest" description="Disordered" evidence="2">
    <location>
        <begin position="547"/>
        <end position="579"/>
    </location>
</feature>
<keyword evidence="1" id="KW-0175">Coiled coil</keyword>